<dbReference type="EMBL" id="JACWMT010000004">
    <property type="protein sequence ID" value="MBD1272285.1"/>
    <property type="molecule type" value="Genomic_DNA"/>
</dbReference>
<reference evidence="1" key="1">
    <citation type="submission" date="2020-09" db="EMBL/GenBank/DDBJ databases">
        <title>Novel species in genus Aeromicrobium.</title>
        <authorList>
            <person name="Zhang G."/>
        </authorList>
    </citation>
    <scope>NUCLEOTIDE SEQUENCE</scope>
    <source>
        <strain evidence="1">SSW1-57</strain>
    </source>
</reference>
<name>A0A8I0KJN6_9ACTN</name>
<comment type="caution">
    <text evidence="1">The sequence shown here is derived from an EMBL/GenBank/DDBJ whole genome shotgun (WGS) entry which is preliminary data.</text>
</comment>
<proteinExistence type="predicted"/>
<dbReference type="Proteomes" id="UP000659061">
    <property type="component" value="Unassembled WGS sequence"/>
</dbReference>
<accession>A0A8I0KJN6</accession>
<organism evidence="1 2">
    <name type="scientific">Aeromicrobium tamlense</name>
    <dbReference type="NCBI Taxonomy" id="375541"/>
    <lineage>
        <taxon>Bacteria</taxon>
        <taxon>Bacillati</taxon>
        <taxon>Actinomycetota</taxon>
        <taxon>Actinomycetes</taxon>
        <taxon>Propionibacteriales</taxon>
        <taxon>Nocardioidaceae</taxon>
        <taxon>Aeromicrobium</taxon>
    </lineage>
</organism>
<sequence length="119" mass="13615">MQTAARTLVYSRGHAEAARTHRLPRQDLLGPHLPRSFGVGSTTLQQMFWTRTWFSSSETLTDVTRRSTWPRRVVGPVGSRTDHHCHFRGALMFDPIIAMEWGPAHLRDDADFDETPEDN</sequence>
<gene>
    <name evidence="1" type="ORF">IDH50_18715</name>
</gene>
<protein>
    <submittedName>
        <fullName evidence="1">Uncharacterized protein</fullName>
    </submittedName>
</protein>
<dbReference type="AlphaFoldDB" id="A0A8I0KJN6"/>
<dbReference type="RefSeq" id="WP_190263515.1">
    <property type="nucleotide sequence ID" value="NZ_JACWMT010000004.1"/>
</dbReference>
<evidence type="ECO:0000313" key="1">
    <source>
        <dbReference type="EMBL" id="MBD1272285.1"/>
    </source>
</evidence>
<evidence type="ECO:0000313" key="2">
    <source>
        <dbReference type="Proteomes" id="UP000659061"/>
    </source>
</evidence>